<feature type="signal peptide" evidence="2">
    <location>
        <begin position="1"/>
        <end position="18"/>
    </location>
</feature>
<accession>A0A6A1V3L8</accession>
<feature type="compositionally biased region" description="Acidic residues" evidence="1">
    <location>
        <begin position="85"/>
        <end position="98"/>
    </location>
</feature>
<evidence type="ECO:0000256" key="1">
    <source>
        <dbReference type="SAM" id="MobiDB-lite"/>
    </source>
</evidence>
<name>A0A6A1V3L8_9ROSI</name>
<proteinExistence type="predicted"/>
<dbReference type="AlphaFoldDB" id="A0A6A1V3L8"/>
<reference evidence="3 4" key="1">
    <citation type="journal article" date="2019" name="Plant Biotechnol. J.">
        <title>The red bayberry genome and genetic basis of sex determination.</title>
        <authorList>
            <person name="Jia H.M."/>
            <person name="Jia H.J."/>
            <person name="Cai Q.L."/>
            <person name="Wang Y."/>
            <person name="Zhao H.B."/>
            <person name="Yang W.F."/>
            <person name="Wang G.Y."/>
            <person name="Li Y.H."/>
            <person name="Zhan D.L."/>
            <person name="Shen Y.T."/>
            <person name="Niu Q.F."/>
            <person name="Chang L."/>
            <person name="Qiu J."/>
            <person name="Zhao L."/>
            <person name="Xie H.B."/>
            <person name="Fu W.Y."/>
            <person name="Jin J."/>
            <person name="Li X.W."/>
            <person name="Jiao Y."/>
            <person name="Zhou C.C."/>
            <person name="Tu T."/>
            <person name="Chai C.Y."/>
            <person name="Gao J.L."/>
            <person name="Fan L.J."/>
            <person name="van de Weg E."/>
            <person name="Wang J.Y."/>
            <person name="Gao Z.S."/>
        </authorList>
    </citation>
    <scope>NUCLEOTIDE SEQUENCE [LARGE SCALE GENOMIC DNA]</scope>
    <source>
        <tissue evidence="3">Leaves</tissue>
    </source>
</reference>
<evidence type="ECO:0000313" key="3">
    <source>
        <dbReference type="EMBL" id="KAB1206608.1"/>
    </source>
</evidence>
<feature type="compositionally biased region" description="Basic and acidic residues" evidence="1">
    <location>
        <begin position="61"/>
        <end position="79"/>
    </location>
</feature>
<keyword evidence="2" id="KW-0732">Signal</keyword>
<gene>
    <name evidence="3" type="ORF">CJ030_MR7G002264</name>
</gene>
<feature type="compositionally biased region" description="Acidic residues" evidence="1">
    <location>
        <begin position="50"/>
        <end position="60"/>
    </location>
</feature>
<dbReference type="EMBL" id="RXIC02000025">
    <property type="protein sequence ID" value="KAB1206608.1"/>
    <property type="molecule type" value="Genomic_DNA"/>
</dbReference>
<sequence length="163" mass="18071">MIWMMTIMVLGMIWMVRVRVFFYGGEYDMDGEGEGGFYGGEYDMNGEGVFNDDDGDEDGVGDGKGDDEQLNAREIEEAPQKFTEAEDSMSESVNEGEEGLQSRTKYSEFHETDLTSGKRLSLCTGMSKCNKIVVAKCPGEGRGRERRPRGNHPQDRSSGLVGP</sequence>
<feature type="chain" id="PRO_5025596223" evidence="2">
    <location>
        <begin position="19"/>
        <end position="163"/>
    </location>
</feature>
<evidence type="ECO:0000256" key="2">
    <source>
        <dbReference type="SAM" id="SignalP"/>
    </source>
</evidence>
<dbReference type="Proteomes" id="UP000516437">
    <property type="component" value="Chromosome 7"/>
</dbReference>
<comment type="caution">
    <text evidence="3">The sequence shown here is derived from an EMBL/GenBank/DDBJ whole genome shotgun (WGS) entry which is preliminary data.</text>
</comment>
<protein>
    <submittedName>
        <fullName evidence="3">Uncharacterized protein</fullName>
    </submittedName>
</protein>
<feature type="region of interest" description="Disordered" evidence="1">
    <location>
        <begin position="48"/>
        <end position="114"/>
    </location>
</feature>
<organism evidence="3 4">
    <name type="scientific">Morella rubra</name>
    <name type="common">Chinese bayberry</name>
    <dbReference type="NCBI Taxonomy" id="262757"/>
    <lineage>
        <taxon>Eukaryota</taxon>
        <taxon>Viridiplantae</taxon>
        <taxon>Streptophyta</taxon>
        <taxon>Embryophyta</taxon>
        <taxon>Tracheophyta</taxon>
        <taxon>Spermatophyta</taxon>
        <taxon>Magnoliopsida</taxon>
        <taxon>eudicotyledons</taxon>
        <taxon>Gunneridae</taxon>
        <taxon>Pentapetalae</taxon>
        <taxon>rosids</taxon>
        <taxon>fabids</taxon>
        <taxon>Fagales</taxon>
        <taxon>Myricaceae</taxon>
        <taxon>Morella</taxon>
    </lineage>
</organism>
<evidence type="ECO:0000313" key="4">
    <source>
        <dbReference type="Proteomes" id="UP000516437"/>
    </source>
</evidence>
<feature type="region of interest" description="Disordered" evidence="1">
    <location>
        <begin position="135"/>
        <end position="163"/>
    </location>
</feature>
<keyword evidence="4" id="KW-1185">Reference proteome</keyword>